<dbReference type="eggNOG" id="COG0412">
    <property type="taxonomic scope" value="Bacteria"/>
</dbReference>
<evidence type="ECO:0000313" key="2">
    <source>
        <dbReference type="EMBL" id="KJK51181.1"/>
    </source>
</evidence>
<evidence type="ECO:0000313" key="3">
    <source>
        <dbReference type="Proteomes" id="UP000033393"/>
    </source>
</evidence>
<accession>A0A0F0H8I7</accession>
<dbReference type="InterPro" id="IPR051049">
    <property type="entry name" value="Dienelactone_hydrolase-like"/>
</dbReference>
<dbReference type="InterPro" id="IPR029058">
    <property type="entry name" value="AB_hydrolase_fold"/>
</dbReference>
<dbReference type="InterPro" id="IPR002925">
    <property type="entry name" value="Dienelactn_hydro"/>
</dbReference>
<sequence>MTSTRIETLSLTDGRELRVTIAEPDSAVRGGLVVLHEARGITAGVRSLVSSLAAEGWLAIAPHLYDADRVHGDDIRDQVSKLSGDRLLEDTDVAFVWLGQQGVGADRMGVVGFDIGGTVAMVVAASRTIGAAVTVAGPGILEPLSDGLPALVDVAGDLTCPWLGIYPDGDSEEVSKLRDAVISSETASDVVRFDVSSDEAWTRALNWFDAHMR</sequence>
<dbReference type="STRING" id="68170.GCA_000974445_09700"/>
<keyword evidence="3" id="KW-1185">Reference proteome</keyword>
<dbReference type="EMBL" id="JYJG01000042">
    <property type="protein sequence ID" value="KJK51181.1"/>
    <property type="molecule type" value="Genomic_DNA"/>
</dbReference>
<dbReference type="Proteomes" id="UP000033393">
    <property type="component" value="Unassembled WGS sequence"/>
</dbReference>
<dbReference type="AlphaFoldDB" id="A0A0F0H8I7"/>
<name>A0A0F0H8I7_LENAE</name>
<dbReference type="PATRIC" id="fig|68170.10.peg.8415"/>
<dbReference type="Gene3D" id="3.40.50.1820">
    <property type="entry name" value="alpha/beta hydrolase"/>
    <property type="match status" value="1"/>
</dbReference>
<evidence type="ECO:0000259" key="1">
    <source>
        <dbReference type="Pfam" id="PF01738"/>
    </source>
</evidence>
<dbReference type="PANTHER" id="PTHR46623:SF6">
    <property type="entry name" value="ALPHA_BETA-HYDROLASES SUPERFAMILY PROTEIN"/>
    <property type="match status" value="1"/>
</dbReference>
<feature type="domain" description="Dienelactone hydrolase" evidence="1">
    <location>
        <begin position="18"/>
        <end position="146"/>
    </location>
</feature>
<dbReference type="PANTHER" id="PTHR46623">
    <property type="entry name" value="CARBOXYMETHYLENEBUTENOLIDASE-RELATED"/>
    <property type="match status" value="1"/>
</dbReference>
<proteinExistence type="predicted"/>
<dbReference type="OrthoDB" id="188362at2"/>
<dbReference type="GO" id="GO:0016787">
    <property type="term" value="F:hydrolase activity"/>
    <property type="evidence" value="ECO:0007669"/>
    <property type="project" value="InterPro"/>
</dbReference>
<gene>
    <name evidence="2" type="ORF">UK23_08125</name>
</gene>
<dbReference type="Pfam" id="PF01738">
    <property type="entry name" value="DLH"/>
    <property type="match status" value="1"/>
</dbReference>
<dbReference type="RefSeq" id="WP_045310768.1">
    <property type="nucleotide sequence ID" value="NZ_JYJG01000042.1"/>
</dbReference>
<reference evidence="2 3" key="1">
    <citation type="submission" date="2015-02" db="EMBL/GenBank/DDBJ databases">
        <authorList>
            <person name="Ju K.-S."/>
            <person name="Doroghazi J.R."/>
            <person name="Metcalf W."/>
        </authorList>
    </citation>
    <scope>NUCLEOTIDE SEQUENCE [LARGE SCALE GENOMIC DNA]</scope>
    <source>
        <strain evidence="2 3">NRRL B-16140</strain>
    </source>
</reference>
<protein>
    <submittedName>
        <fullName evidence="2">Carboxymethylenebutenolidase</fullName>
    </submittedName>
</protein>
<comment type="caution">
    <text evidence="2">The sequence shown here is derived from an EMBL/GenBank/DDBJ whole genome shotgun (WGS) entry which is preliminary data.</text>
</comment>
<dbReference type="SUPFAM" id="SSF53474">
    <property type="entry name" value="alpha/beta-Hydrolases"/>
    <property type="match status" value="1"/>
</dbReference>
<organism evidence="2 3">
    <name type="scientific">Lentzea aerocolonigenes</name>
    <name type="common">Lechevalieria aerocolonigenes</name>
    <name type="synonym">Saccharothrix aerocolonigenes</name>
    <dbReference type="NCBI Taxonomy" id="68170"/>
    <lineage>
        <taxon>Bacteria</taxon>
        <taxon>Bacillati</taxon>
        <taxon>Actinomycetota</taxon>
        <taxon>Actinomycetes</taxon>
        <taxon>Pseudonocardiales</taxon>
        <taxon>Pseudonocardiaceae</taxon>
        <taxon>Lentzea</taxon>
    </lineage>
</organism>